<dbReference type="CDD" id="cd06170">
    <property type="entry name" value="LuxR_C_like"/>
    <property type="match status" value="1"/>
</dbReference>
<evidence type="ECO:0000256" key="2">
    <source>
        <dbReference type="ARBA" id="ARBA00023125"/>
    </source>
</evidence>
<evidence type="ECO:0000313" key="5">
    <source>
        <dbReference type="EMBL" id="MFC0202083.1"/>
    </source>
</evidence>
<reference evidence="5 6" key="1">
    <citation type="submission" date="2024-09" db="EMBL/GenBank/DDBJ databases">
        <authorList>
            <person name="Sun Q."/>
            <person name="Mori K."/>
        </authorList>
    </citation>
    <scope>NUCLEOTIDE SEQUENCE [LARGE SCALE GENOMIC DNA]</scope>
    <source>
        <strain evidence="5 6">CCM 7904</strain>
    </source>
</reference>
<accession>A0ABV6CMV4</accession>
<evidence type="ECO:0000259" key="4">
    <source>
        <dbReference type="PROSITE" id="PS50043"/>
    </source>
</evidence>
<dbReference type="Pfam" id="PF00196">
    <property type="entry name" value="GerE"/>
    <property type="match status" value="1"/>
</dbReference>
<comment type="caution">
    <text evidence="5">The sequence shown here is derived from an EMBL/GenBank/DDBJ whole genome shotgun (WGS) entry which is preliminary data.</text>
</comment>
<dbReference type="InterPro" id="IPR036388">
    <property type="entry name" value="WH-like_DNA-bd_sf"/>
</dbReference>
<evidence type="ECO:0000256" key="1">
    <source>
        <dbReference type="ARBA" id="ARBA00023015"/>
    </source>
</evidence>
<keyword evidence="6" id="KW-1185">Reference proteome</keyword>
<keyword evidence="3" id="KW-0804">Transcription</keyword>
<dbReference type="Gene3D" id="1.10.10.10">
    <property type="entry name" value="Winged helix-like DNA-binding domain superfamily/Winged helix DNA-binding domain"/>
    <property type="match status" value="1"/>
</dbReference>
<evidence type="ECO:0000256" key="3">
    <source>
        <dbReference type="ARBA" id="ARBA00023163"/>
    </source>
</evidence>
<dbReference type="PROSITE" id="PS50043">
    <property type="entry name" value="HTH_LUXR_2"/>
    <property type="match status" value="1"/>
</dbReference>
<dbReference type="EMBL" id="JBHLWQ010000168">
    <property type="protein sequence ID" value="MFC0202083.1"/>
    <property type="molecule type" value="Genomic_DNA"/>
</dbReference>
<name>A0ABV6CMV4_9RHOB</name>
<dbReference type="RefSeq" id="WP_265508565.1">
    <property type="nucleotide sequence ID" value="NZ_JAOTBE010000088.1"/>
</dbReference>
<dbReference type="PANTHER" id="PTHR44688:SF16">
    <property type="entry name" value="DNA-BINDING TRANSCRIPTIONAL ACTIVATOR DEVR_DOSR"/>
    <property type="match status" value="1"/>
</dbReference>
<feature type="domain" description="HTH luxR-type" evidence="4">
    <location>
        <begin position="169"/>
        <end position="234"/>
    </location>
</feature>
<gene>
    <name evidence="5" type="ORF">ACFFIZ_17670</name>
</gene>
<sequence>MPDGSEPALAVPYRHTEGVARVVLAGSCISFSDRILWILQDEFPEYQFERSNQPVSLGKEQEDGLHLLIYDEDAAEKLLKSPQWGQARVALAFRNVPSIVDGLRRLGVQKLPAGLSLLPMNVQIDTWLSIVRLLLCGETYAPVDVLLQLAIPAVPGQEDRPMSQGAVGRKVDLSMLTAQESRVLPLVAQGKQNKVIAEELCMSEHTLKLHVHHIIAKLGVRNRTEAAGVYLSTRTEEAALR</sequence>
<dbReference type="InterPro" id="IPR016032">
    <property type="entry name" value="Sig_transdc_resp-reg_C-effctor"/>
</dbReference>
<keyword evidence="2" id="KW-0238">DNA-binding</keyword>
<organism evidence="5 6">
    <name type="scientific">Paracoccus rhizosphaerae</name>
    <dbReference type="NCBI Taxonomy" id="1133347"/>
    <lineage>
        <taxon>Bacteria</taxon>
        <taxon>Pseudomonadati</taxon>
        <taxon>Pseudomonadota</taxon>
        <taxon>Alphaproteobacteria</taxon>
        <taxon>Rhodobacterales</taxon>
        <taxon>Paracoccaceae</taxon>
        <taxon>Paracoccus</taxon>
    </lineage>
</organism>
<keyword evidence="1" id="KW-0805">Transcription regulation</keyword>
<protein>
    <submittedName>
        <fullName evidence="5">Response regulator transcription factor</fullName>
    </submittedName>
</protein>
<dbReference type="InterPro" id="IPR000792">
    <property type="entry name" value="Tscrpt_reg_LuxR_C"/>
</dbReference>
<dbReference type="PANTHER" id="PTHR44688">
    <property type="entry name" value="DNA-BINDING TRANSCRIPTIONAL ACTIVATOR DEVR_DOSR"/>
    <property type="match status" value="1"/>
</dbReference>
<dbReference type="PRINTS" id="PR00038">
    <property type="entry name" value="HTHLUXR"/>
</dbReference>
<dbReference type="SMART" id="SM00421">
    <property type="entry name" value="HTH_LUXR"/>
    <property type="match status" value="1"/>
</dbReference>
<dbReference type="Proteomes" id="UP001589795">
    <property type="component" value="Unassembled WGS sequence"/>
</dbReference>
<proteinExistence type="predicted"/>
<dbReference type="SUPFAM" id="SSF46894">
    <property type="entry name" value="C-terminal effector domain of the bipartite response regulators"/>
    <property type="match status" value="1"/>
</dbReference>
<dbReference type="PROSITE" id="PS00622">
    <property type="entry name" value="HTH_LUXR_1"/>
    <property type="match status" value="1"/>
</dbReference>
<evidence type="ECO:0000313" key="6">
    <source>
        <dbReference type="Proteomes" id="UP001589795"/>
    </source>
</evidence>